<sequence length="36" mass="4164">MPIEVLQDNGFSDFAECDPVPKMYPVGMRGFWQDRS</sequence>
<dbReference type="EMBL" id="AGFM01000122">
    <property type="protein sequence ID" value="EHJ57998.1"/>
    <property type="molecule type" value="Genomic_DNA"/>
</dbReference>
<evidence type="ECO:0000313" key="2">
    <source>
        <dbReference type="Proteomes" id="UP000004030"/>
    </source>
</evidence>
<protein>
    <submittedName>
        <fullName evidence="1">Uncharacterized protein</fullName>
    </submittedName>
</protein>
<dbReference type="AlphaFoldDB" id="G6EL31"/>
<comment type="caution">
    <text evidence="1">The sequence shown here is derived from an EMBL/GenBank/DDBJ whole genome shotgun (WGS) entry which is preliminary data.</text>
</comment>
<dbReference type="Proteomes" id="UP000004030">
    <property type="component" value="Unassembled WGS sequence"/>
</dbReference>
<evidence type="ECO:0000313" key="1">
    <source>
        <dbReference type="EMBL" id="EHJ57998.1"/>
    </source>
</evidence>
<geneLocation type="plasmid" evidence="1">
    <name>pLA1</name>
</geneLocation>
<proteinExistence type="predicted"/>
<keyword evidence="1" id="KW-0614">Plasmid</keyword>
<keyword evidence="2" id="KW-1185">Reference proteome</keyword>
<name>G6EL31_9SPHN</name>
<gene>
    <name evidence="1" type="ORF">NSU_pLA1104</name>
</gene>
<accession>G6EL31</accession>
<organism evidence="1 2">
    <name type="scientific">Novosphingobium pentaromativorans US6-1</name>
    <dbReference type="NCBI Taxonomy" id="1088721"/>
    <lineage>
        <taxon>Bacteria</taxon>
        <taxon>Pseudomonadati</taxon>
        <taxon>Pseudomonadota</taxon>
        <taxon>Alphaproteobacteria</taxon>
        <taxon>Sphingomonadales</taxon>
        <taxon>Sphingomonadaceae</taxon>
        <taxon>Novosphingobium</taxon>
    </lineage>
</organism>
<reference evidence="1 2" key="1">
    <citation type="journal article" date="2012" name="J. Bacteriol.">
        <title>Genome sequence of benzo(a)pyrene-degrading bacterium Novosphingobium pentaromativorans US6-1.</title>
        <authorList>
            <person name="Luo Y.R."/>
            <person name="Kang S.G."/>
            <person name="Kim S.J."/>
            <person name="Kim M.R."/>
            <person name="Li N."/>
            <person name="Lee J.H."/>
            <person name="Kwon K.K."/>
        </authorList>
    </citation>
    <scope>NUCLEOTIDE SEQUENCE [LARGE SCALE GENOMIC DNA]</scope>
    <source>
        <strain evidence="1 2">US6-1</strain>
        <plasmid evidence="1">pLA1</plasmid>
    </source>
</reference>